<evidence type="ECO:0000313" key="1">
    <source>
        <dbReference type="EMBL" id="MCO8275929.1"/>
    </source>
</evidence>
<proteinExistence type="predicted"/>
<comment type="caution">
    <text evidence="1">The sequence shown here is derived from an EMBL/GenBank/DDBJ whole genome shotgun (WGS) entry which is preliminary data.</text>
</comment>
<dbReference type="SUPFAM" id="SSF53474">
    <property type="entry name" value="alpha/beta-Hydrolases"/>
    <property type="match status" value="1"/>
</dbReference>
<keyword evidence="2" id="KW-1185">Reference proteome</keyword>
<dbReference type="Proteomes" id="UP001523369">
    <property type="component" value="Unassembled WGS sequence"/>
</dbReference>
<gene>
    <name evidence="1" type="ORF">M1L60_35660</name>
</gene>
<dbReference type="RefSeq" id="WP_253241963.1">
    <property type="nucleotide sequence ID" value="NZ_JAMYJR010000040.1"/>
</dbReference>
<dbReference type="Gene3D" id="3.40.50.1820">
    <property type="entry name" value="alpha/beta hydrolase"/>
    <property type="match status" value="1"/>
</dbReference>
<accession>A0ABT1DYI5</accession>
<protein>
    <recommendedName>
        <fullName evidence="3">Peptidase S9 prolyl oligopeptidase catalytic domain-containing protein</fullName>
    </recommendedName>
</protein>
<reference evidence="1 2" key="1">
    <citation type="submission" date="2022-06" db="EMBL/GenBank/DDBJ databases">
        <title>New Species of the Genus Actinoplanes, ActinopZanes ferrugineus.</title>
        <authorList>
            <person name="Ding P."/>
        </authorList>
    </citation>
    <scope>NUCLEOTIDE SEQUENCE [LARGE SCALE GENOMIC DNA]</scope>
    <source>
        <strain evidence="1 2">TRM88003</strain>
    </source>
</reference>
<dbReference type="InterPro" id="IPR029058">
    <property type="entry name" value="AB_hydrolase_fold"/>
</dbReference>
<organism evidence="1 2">
    <name type="scientific">Paractinoplanes aksuensis</name>
    <dbReference type="NCBI Taxonomy" id="2939490"/>
    <lineage>
        <taxon>Bacteria</taxon>
        <taxon>Bacillati</taxon>
        <taxon>Actinomycetota</taxon>
        <taxon>Actinomycetes</taxon>
        <taxon>Micromonosporales</taxon>
        <taxon>Micromonosporaceae</taxon>
        <taxon>Paractinoplanes</taxon>
    </lineage>
</organism>
<evidence type="ECO:0000313" key="2">
    <source>
        <dbReference type="Proteomes" id="UP001523369"/>
    </source>
</evidence>
<name>A0ABT1DYI5_9ACTN</name>
<evidence type="ECO:0008006" key="3">
    <source>
        <dbReference type="Google" id="ProtNLM"/>
    </source>
</evidence>
<dbReference type="EMBL" id="JAMYJR010000040">
    <property type="protein sequence ID" value="MCO8275929.1"/>
    <property type="molecule type" value="Genomic_DNA"/>
</dbReference>
<sequence>MLISGTDFLGTPFSGPPAAMLLVHGRRDTSVQYDAARTVFEAVPWSRAMLTIADGGHQISGRPDVISTSAAFLRWSCYGGDPGLGDAATFDNELTTAAAPAR</sequence>